<sequence length="503" mass="53862">MPPKQSSQRSKAPRATVSRAGASNSAPIKRERQGDATRNENRAKRARNGSKPAQRRQGNRAGSASDTPLNKAPKATLSVFAFGSGDCSELGLGMKISSATTPRFNPYLDPQDTTKFHVVQIACGGMHSVALTKDNKILTWGVNDEGALGRDTQWEGGVRDADGDDSDDEEPLNPHESTPTAISGDSFPQDTKFVQVAAGDSCSFALTDRGLVYGWGAFRDPNGDQRFCYDSDGKVIKIQRTPVLISKLQNIIQLTCGANHVLALGSDGQIWGWGAFEKNQLGTRPFGRHQETLLPRQIRVCRAPIKYIASGDYHSFAIDRKDNVWAWGLNSFGEAGYAKDAGSDSAILPYPMKIRGLTGKGVVALDGGAHHSAAVTLDGQCLVWGRMDGGQLGVEFTPEQLDDPTVVRRDEHEKPRICLQPVPVPAVGKGVDVGCGTDHTIFINDEGKGFSTGINSCGQLGLGTEDDEEIAKPFKGKTVKTKHLTWAGAGGQYSVVAAAEGSQ</sequence>
<gene>
    <name evidence="6" type="ORF">CBYS24578_00006031</name>
</gene>
<evidence type="ECO:0000256" key="4">
    <source>
        <dbReference type="SAM" id="MobiDB-lite"/>
    </source>
</evidence>
<keyword evidence="2" id="KW-0677">Repeat</keyword>
<proteinExistence type="predicted"/>
<dbReference type="PROSITE" id="PS00625">
    <property type="entry name" value="RCC1_1"/>
    <property type="match status" value="1"/>
</dbReference>
<dbReference type="InterPro" id="IPR000408">
    <property type="entry name" value="Reg_chr_condens"/>
</dbReference>
<feature type="repeat" description="RCC1" evidence="3">
    <location>
        <begin position="447"/>
        <end position="500"/>
    </location>
</feature>
<evidence type="ECO:0000259" key="5">
    <source>
        <dbReference type="Pfam" id="PF25390"/>
    </source>
</evidence>
<dbReference type="Proteomes" id="UP000754883">
    <property type="component" value="Unassembled WGS sequence"/>
</dbReference>
<dbReference type="InterPro" id="IPR058923">
    <property type="entry name" value="RCC1-like_dom"/>
</dbReference>
<feature type="compositionally biased region" description="Basic residues" evidence="4">
    <location>
        <begin position="44"/>
        <end position="58"/>
    </location>
</feature>
<dbReference type="PROSITE" id="PS00626">
    <property type="entry name" value="RCC1_2"/>
    <property type="match status" value="3"/>
</dbReference>
<organism evidence="6 7">
    <name type="scientific">Clonostachys byssicola</name>
    <dbReference type="NCBI Taxonomy" id="160290"/>
    <lineage>
        <taxon>Eukaryota</taxon>
        <taxon>Fungi</taxon>
        <taxon>Dikarya</taxon>
        <taxon>Ascomycota</taxon>
        <taxon>Pezizomycotina</taxon>
        <taxon>Sordariomycetes</taxon>
        <taxon>Hypocreomycetidae</taxon>
        <taxon>Hypocreales</taxon>
        <taxon>Bionectriaceae</taxon>
        <taxon>Clonostachys</taxon>
    </lineage>
</organism>
<dbReference type="SUPFAM" id="SSF50985">
    <property type="entry name" value="RCC1/BLIP-II"/>
    <property type="match status" value="1"/>
</dbReference>
<dbReference type="EMBL" id="CABFNO020001568">
    <property type="protein sequence ID" value="CAH0005444.1"/>
    <property type="molecule type" value="Genomic_DNA"/>
</dbReference>
<feature type="repeat" description="RCC1" evidence="3">
    <location>
        <begin position="268"/>
        <end position="321"/>
    </location>
</feature>
<dbReference type="Pfam" id="PF25390">
    <property type="entry name" value="WD40_RLD"/>
    <property type="match status" value="1"/>
</dbReference>
<protein>
    <recommendedName>
        <fullName evidence="5">RCC1-like domain-containing protein</fullName>
    </recommendedName>
</protein>
<accession>A0A9N9UZS3</accession>
<dbReference type="PRINTS" id="PR00633">
    <property type="entry name" value="RCCNDNSATION"/>
</dbReference>
<name>A0A9N9UZS3_9HYPO</name>
<keyword evidence="1" id="KW-0344">Guanine-nucleotide releasing factor</keyword>
<feature type="compositionally biased region" description="Acidic residues" evidence="4">
    <location>
        <begin position="162"/>
        <end position="171"/>
    </location>
</feature>
<feature type="region of interest" description="Disordered" evidence="4">
    <location>
        <begin position="1"/>
        <end position="71"/>
    </location>
</feature>
<dbReference type="OrthoDB" id="61110at2759"/>
<feature type="compositionally biased region" description="Polar residues" evidence="4">
    <location>
        <begin position="175"/>
        <end position="186"/>
    </location>
</feature>
<feature type="compositionally biased region" description="Polar residues" evidence="4">
    <location>
        <begin position="1"/>
        <end position="10"/>
    </location>
</feature>
<dbReference type="PANTHER" id="PTHR45982:SF1">
    <property type="entry name" value="REGULATOR OF CHROMOSOME CONDENSATION"/>
    <property type="match status" value="1"/>
</dbReference>
<comment type="caution">
    <text evidence="6">The sequence shown here is derived from an EMBL/GenBank/DDBJ whole genome shotgun (WGS) entry which is preliminary data.</text>
</comment>
<dbReference type="GO" id="GO:0005737">
    <property type="term" value="C:cytoplasm"/>
    <property type="evidence" value="ECO:0007669"/>
    <property type="project" value="TreeGrafter"/>
</dbReference>
<dbReference type="AlphaFoldDB" id="A0A9N9UZS3"/>
<dbReference type="PANTHER" id="PTHR45982">
    <property type="entry name" value="REGULATOR OF CHROMOSOME CONDENSATION"/>
    <property type="match status" value="1"/>
</dbReference>
<evidence type="ECO:0000313" key="7">
    <source>
        <dbReference type="Proteomes" id="UP000754883"/>
    </source>
</evidence>
<dbReference type="InterPro" id="IPR009091">
    <property type="entry name" value="RCC1/BLIP-II"/>
</dbReference>
<feature type="domain" description="RCC1-like" evidence="5">
    <location>
        <begin position="79"/>
        <end position="496"/>
    </location>
</feature>
<evidence type="ECO:0000256" key="1">
    <source>
        <dbReference type="ARBA" id="ARBA00022658"/>
    </source>
</evidence>
<feature type="repeat" description="RCC1" evidence="3">
    <location>
        <begin position="77"/>
        <end position="134"/>
    </location>
</feature>
<feature type="repeat" description="RCC1" evidence="3">
    <location>
        <begin position="210"/>
        <end position="267"/>
    </location>
</feature>
<feature type="region of interest" description="Disordered" evidence="4">
    <location>
        <begin position="149"/>
        <end position="186"/>
    </location>
</feature>
<feature type="repeat" description="RCC1" evidence="3">
    <location>
        <begin position="322"/>
        <end position="378"/>
    </location>
</feature>
<feature type="repeat" description="RCC1" evidence="3">
    <location>
        <begin position="379"/>
        <end position="446"/>
    </location>
</feature>
<dbReference type="Gene3D" id="2.130.10.30">
    <property type="entry name" value="Regulator of chromosome condensation 1/beta-lactamase-inhibitor protein II"/>
    <property type="match status" value="1"/>
</dbReference>
<dbReference type="PROSITE" id="PS50012">
    <property type="entry name" value="RCC1_3"/>
    <property type="match status" value="7"/>
</dbReference>
<dbReference type="InterPro" id="IPR051553">
    <property type="entry name" value="Ran_GTPase-activating"/>
</dbReference>
<feature type="repeat" description="RCC1" evidence="3">
    <location>
        <begin position="135"/>
        <end position="209"/>
    </location>
</feature>
<evidence type="ECO:0000256" key="3">
    <source>
        <dbReference type="PROSITE-ProRule" id="PRU00235"/>
    </source>
</evidence>
<evidence type="ECO:0000313" key="6">
    <source>
        <dbReference type="EMBL" id="CAH0005444.1"/>
    </source>
</evidence>
<evidence type="ECO:0000256" key="2">
    <source>
        <dbReference type="ARBA" id="ARBA00022737"/>
    </source>
</evidence>
<feature type="compositionally biased region" description="Basic and acidic residues" evidence="4">
    <location>
        <begin position="28"/>
        <end position="43"/>
    </location>
</feature>
<dbReference type="GO" id="GO:0005085">
    <property type="term" value="F:guanyl-nucleotide exchange factor activity"/>
    <property type="evidence" value="ECO:0007669"/>
    <property type="project" value="TreeGrafter"/>
</dbReference>
<reference evidence="6" key="1">
    <citation type="submission" date="2021-10" db="EMBL/GenBank/DDBJ databases">
        <authorList>
            <person name="Piombo E."/>
        </authorList>
    </citation>
    <scope>NUCLEOTIDE SEQUENCE</scope>
</reference>
<keyword evidence="7" id="KW-1185">Reference proteome</keyword>